<dbReference type="RefSeq" id="WP_097007411.1">
    <property type="nucleotide sequence ID" value="NZ_OBEJ01000001.1"/>
</dbReference>
<feature type="transmembrane region" description="Helical" evidence="1">
    <location>
        <begin position="45"/>
        <end position="68"/>
    </location>
</feature>
<dbReference type="AlphaFoldDB" id="A0A285N330"/>
<feature type="transmembrane region" description="Helical" evidence="1">
    <location>
        <begin position="12"/>
        <end position="33"/>
    </location>
</feature>
<keyword evidence="1" id="KW-0472">Membrane</keyword>
<gene>
    <name evidence="2" type="ORF">SAMN06269185_0381</name>
</gene>
<reference evidence="2 3" key="1">
    <citation type="submission" date="2017-09" db="EMBL/GenBank/DDBJ databases">
        <authorList>
            <person name="Ehlers B."/>
            <person name="Leendertz F.H."/>
        </authorList>
    </citation>
    <scope>NUCLEOTIDE SEQUENCE [LARGE SCALE GENOMIC DNA]</scope>
    <source>
        <strain evidence="2 3">DSM 27208</strain>
    </source>
</reference>
<keyword evidence="3" id="KW-1185">Reference proteome</keyword>
<proteinExistence type="predicted"/>
<accession>A0A285N330</accession>
<protein>
    <submittedName>
        <fullName evidence="2">Uncharacterized protein</fullName>
    </submittedName>
</protein>
<evidence type="ECO:0000256" key="1">
    <source>
        <dbReference type="SAM" id="Phobius"/>
    </source>
</evidence>
<keyword evidence="1" id="KW-0812">Transmembrane</keyword>
<evidence type="ECO:0000313" key="2">
    <source>
        <dbReference type="EMBL" id="SNZ03830.1"/>
    </source>
</evidence>
<evidence type="ECO:0000313" key="3">
    <source>
        <dbReference type="Proteomes" id="UP000219453"/>
    </source>
</evidence>
<organism evidence="2 3">
    <name type="scientific">Natronoarchaeum philippinense</name>
    <dbReference type="NCBI Taxonomy" id="558529"/>
    <lineage>
        <taxon>Archaea</taxon>
        <taxon>Methanobacteriati</taxon>
        <taxon>Methanobacteriota</taxon>
        <taxon>Stenosarchaea group</taxon>
        <taxon>Halobacteria</taxon>
        <taxon>Halobacteriales</taxon>
        <taxon>Natronoarchaeaceae</taxon>
    </lineage>
</organism>
<keyword evidence="1" id="KW-1133">Transmembrane helix</keyword>
<name>A0A285N330_NATPI</name>
<dbReference type="EMBL" id="OBEJ01000001">
    <property type="protein sequence ID" value="SNZ03830.1"/>
    <property type="molecule type" value="Genomic_DNA"/>
</dbReference>
<dbReference type="Proteomes" id="UP000219453">
    <property type="component" value="Unassembled WGS sequence"/>
</dbReference>
<sequence>MTDADSSPVIETRFAVAAVGITTILGVGFAPAAAVLGSSTVSEPVLLGLIAGLPTVIVGFLAMGHLAYHYG</sequence>